<name>A0A8X6YS65_9ARAC</name>
<dbReference type="EMBL" id="BMAV01020928">
    <property type="protein sequence ID" value="GFY74744.1"/>
    <property type="molecule type" value="Genomic_DNA"/>
</dbReference>
<evidence type="ECO:0000313" key="2">
    <source>
        <dbReference type="EMBL" id="GFY44738.1"/>
    </source>
</evidence>
<proteinExistence type="predicted"/>
<keyword evidence="4" id="KW-1185">Reference proteome</keyword>
<gene>
    <name evidence="3" type="ORF">TNIN_339101</name>
    <name evidence="1" type="ORF">TNIN_370531</name>
    <name evidence="2" type="ORF">TNIN_41671</name>
</gene>
<dbReference type="Proteomes" id="UP000886998">
    <property type="component" value="Unassembled WGS sequence"/>
</dbReference>
<dbReference type="EMBL" id="BMAV01004393">
    <property type="protein sequence ID" value="GFY44738.1"/>
    <property type="molecule type" value="Genomic_DNA"/>
</dbReference>
<evidence type="ECO:0000313" key="3">
    <source>
        <dbReference type="EMBL" id="GFY74744.1"/>
    </source>
</evidence>
<evidence type="ECO:0000313" key="1">
    <source>
        <dbReference type="EMBL" id="GFS54465.1"/>
    </source>
</evidence>
<protein>
    <submittedName>
        <fullName evidence="3">Uncharacterized protein</fullName>
    </submittedName>
</protein>
<evidence type="ECO:0000313" key="4">
    <source>
        <dbReference type="Proteomes" id="UP000886998"/>
    </source>
</evidence>
<dbReference type="OrthoDB" id="6433375at2759"/>
<sequence>MNVLEPDLILKLYAWFSGLCFEFESFCLYYLKANTEKSQILKLLLESSPSEELSNERRIMETILFEFNNAEKIKERILEKKQNIEHSFYDQRYLFDETNCSEGNDLPYIPLVIRTLTMKIEALEDLVKDFEDCFLKIRKLISDFRDQTSIIT</sequence>
<comment type="caution">
    <text evidence="3">The sequence shown here is derived from an EMBL/GenBank/DDBJ whole genome shotgun (WGS) entry which is preliminary data.</text>
</comment>
<organism evidence="3 4">
    <name type="scientific">Trichonephila inaurata madagascariensis</name>
    <dbReference type="NCBI Taxonomy" id="2747483"/>
    <lineage>
        <taxon>Eukaryota</taxon>
        <taxon>Metazoa</taxon>
        <taxon>Ecdysozoa</taxon>
        <taxon>Arthropoda</taxon>
        <taxon>Chelicerata</taxon>
        <taxon>Arachnida</taxon>
        <taxon>Araneae</taxon>
        <taxon>Araneomorphae</taxon>
        <taxon>Entelegynae</taxon>
        <taxon>Araneoidea</taxon>
        <taxon>Nephilidae</taxon>
        <taxon>Trichonephila</taxon>
        <taxon>Trichonephila inaurata</taxon>
    </lineage>
</organism>
<dbReference type="EMBL" id="BMAV01026921">
    <property type="protein sequence ID" value="GFS54465.1"/>
    <property type="molecule type" value="Genomic_DNA"/>
</dbReference>
<reference evidence="3" key="1">
    <citation type="submission" date="2020-08" db="EMBL/GenBank/DDBJ databases">
        <title>Multicomponent nature underlies the extraordinary mechanical properties of spider dragline silk.</title>
        <authorList>
            <person name="Kono N."/>
            <person name="Nakamura H."/>
            <person name="Mori M."/>
            <person name="Yoshida Y."/>
            <person name="Ohtoshi R."/>
            <person name="Malay A.D."/>
            <person name="Moran D.A.P."/>
            <person name="Tomita M."/>
            <person name="Numata K."/>
            <person name="Arakawa K."/>
        </authorList>
    </citation>
    <scope>NUCLEOTIDE SEQUENCE</scope>
</reference>
<dbReference type="AlphaFoldDB" id="A0A8X6YS65"/>
<accession>A0A8X6YS65</accession>